<dbReference type="Proteomes" id="UP000575068">
    <property type="component" value="Unassembled WGS sequence"/>
</dbReference>
<sequence length="248" mass="27026">MTLNNGPQNRLSIEMLLEMEILLGEVQNSDARVLVVRADGSDFCFGGDIVPWVDMAPNELRGLFERYMRTFNQFEQLSIPTIVAAQGKCFGGGFELALRADVIFAGQSAIFGHPEQSLAIVTVLGGVYRAAERAGRAKAIEWAMTSDPISAEEMAQRGVVNRVMSDETLWSDTLAFAEKLAKGPTRAHAAHKALLRIWATSGVAAADQAMFDIAMPLFETNDVKMALPASAKAFIEQKPRPDFPFTGS</sequence>
<dbReference type="InterPro" id="IPR029045">
    <property type="entry name" value="ClpP/crotonase-like_dom_sf"/>
</dbReference>
<evidence type="ECO:0000313" key="2">
    <source>
        <dbReference type="Proteomes" id="UP000575068"/>
    </source>
</evidence>
<dbReference type="EMBL" id="JACHOV010000002">
    <property type="protein sequence ID" value="MBB4640181.1"/>
    <property type="molecule type" value="Genomic_DNA"/>
</dbReference>
<comment type="caution">
    <text evidence="1">The sequence shown here is derived from an EMBL/GenBank/DDBJ whole genome shotgun (WGS) entry which is preliminary data.</text>
</comment>
<dbReference type="SUPFAM" id="SSF52096">
    <property type="entry name" value="ClpP/crotonase"/>
    <property type="match status" value="1"/>
</dbReference>
<dbReference type="Pfam" id="PF00378">
    <property type="entry name" value="ECH_1"/>
    <property type="match status" value="1"/>
</dbReference>
<gene>
    <name evidence="1" type="ORF">HNQ99_000469</name>
</gene>
<protein>
    <submittedName>
        <fullName evidence="1">Enoyl-CoA hydratase/carnithine racemase</fullName>
    </submittedName>
</protein>
<evidence type="ECO:0000313" key="1">
    <source>
        <dbReference type="EMBL" id="MBB4640181.1"/>
    </source>
</evidence>
<dbReference type="CDD" id="cd06558">
    <property type="entry name" value="crotonase-like"/>
    <property type="match status" value="1"/>
</dbReference>
<dbReference type="GO" id="GO:0003824">
    <property type="term" value="F:catalytic activity"/>
    <property type="evidence" value="ECO:0007669"/>
    <property type="project" value="UniProtKB-ARBA"/>
</dbReference>
<accession>A0A840HR46</accession>
<keyword evidence="2" id="KW-1185">Reference proteome</keyword>
<proteinExistence type="predicted"/>
<reference evidence="1 2" key="1">
    <citation type="submission" date="2020-08" db="EMBL/GenBank/DDBJ databases">
        <title>Genomic Encyclopedia of Type Strains, Phase IV (KMG-IV): sequencing the most valuable type-strain genomes for metagenomic binning, comparative biology and taxonomic classification.</title>
        <authorList>
            <person name="Goeker M."/>
        </authorList>
    </citation>
    <scope>NUCLEOTIDE SEQUENCE [LARGE SCALE GENOMIC DNA]</scope>
    <source>
        <strain evidence="1 2">DSM 7465</strain>
    </source>
</reference>
<name>A0A840HR46_9SPHN</name>
<dbReference type="PANTHER" id="PTHR11941">
    <property type="entry name" value="ENOYL-COA HYDRATASE-RELATED"/>
    <property type="match status" value="1"/>
</dbReference>
<dbReference type="Gene3D" id="3.90.226.10">
    <property type="entry name" value="2-enoyl-CoA Hydratase, Chain A, domain 1"/>
    <property type="match status" value="1"/>
</dbReference>
<organism evidence="1 2">
    <name type="scientific">Rhizorhapis suberifaciens</name>
    <name type="common">corky root of lettuce</name>
    <dbReference type="NCBI Taxonomy" id="13656"/>
    <lineage>
        <taxon>Bacteria</taxon>
        <taxon>Pseudomonadati</taxon>
        <taxon>Pseudomonadota</taxon>
        <taxon>Alphaproteobacteria</taxon>
        <taxon>Sphingomonadales</taxon>
        <taxon>Sphingomonadaceae</taxon>
        <taxon>Rhizorhapis</taxon>
    </lineage>
</organism>
<dbReference type="PANTHER" id="PTHR11941:SF54">
    <property type="entry name" value="ENOYL-COA HYDRATASE, MITOCHONDRIAL"/>
    <property type="match status" value="1"/>
</dbReference>
<dbReference type="InterPro" id="IPR001753">
    <property type="entry name" value="Enoyl-CoA_hydra/iso"/>
</dbReference>
<dbReference type="GO" id="GO:0006635">
    <property type="term" value="P:fatty acid beta-oxidation"/>
    <property type="evidence" value="ECO:0007669"/>
    <property type="project" value="TreeGrafter"/>
</dbReference>
<dbReference type="AlphaFoldDB" id="A0A840HR46"/>